<name>A0A6C0BZ29_9ZZZZ</name>
<evidence type="ECO:0000256" key="4">
    <source>
        <dbReference type="ARBA" id="ARBA00022643"/>
    </source>
</evidence>
<comment type="cofactor">
    <cofactor evidence="1">
        <name>FMN</name>
        <dbReference type="ChEBI" id="CHEBI:58210"/>
    </cofactor>
</comment>
<protein>
    <recommendedName>
        <fullName evidence="7">Dihydroorotate dehydrogenase catalytic domain-containing protein</fullName>
    </recommendedName>
</protein>
<keyword evidence="3" id="KW-0285">Flavoprotein</keyword>
<evidence type="ECO:0000256" key="5">
    <source>
        <dbReference type="ARBA" id="ARBA00022975"/>
    </source>
</evidence>
<dbReference type="PANTHER" id="PTHR48109">
    <property type="entry name" value="DIHYDROOROTATE DEHYDROGENASE (QUINONE), MITOCHONDRIAL-RELATED"/>
    <property type="match status" value="1"/>
</dbReference>
<feature type="domain" description="Dihydroorotate dehydrogenase catalytic" evidence="7">
    <location>
        <begin position="4"/>
        <end position="292"/>
    </location>
</feature>
<dbReference type="InterPro" id="IPR023359">
    <property type="entry name" value="Dihydro_DH_chainA_dom2"/>
</dbReference>
<evidence type="ECO:0000256" key="3">
    <source>
        <dbReference type="ARBA" id="ARBA00022630"/>
    </source>
</evidence>
<organism evidence="8">
    <name type="scientific">viral metagenome</name>
    <dbReference type="NCBI Taxonomy" id="1070528"/>
    <lineage>
        <taxon>unclassified sequences</taxon>
        <taxon>metagenomes</taxon>
        <taxon>organismal metagenomes</taxon>
    </lineage>
</organism>
<dbReference type="InterPro" id="IPR013785">
    <property type="entry name" value="Aldolase_TIM"/>
</dbReference>
<dbReference type="EMBL" id="MN739271">
    <property type="protein sequence ID" value="QHS96638.1"/>
    <property type="molecule type" value="Genomic_DNA"/>
</dbReference>
<dbReference type="UniPathway" id="UPA00070"/>
<keyword evidence="4" id="KW-0288">FMN</keyword>
<keyword evidence="6" id="KW-0560">Oxidoreductase</keyword>
<reference evidence="8" key="1">
    <citation type="journal article" date="2020" name="Nature">
        <title>Giant virus diversity and host interactions through global metagenomics.</title>
        <authorList>
            <person name="Schulz F."/>
            <person name="Roux S."/>
            <person name="Paez-Espino D."/>
            <person name="Jungbluth S."/>
            <person name="Walsh D.A."/>
            <person name="Denef V.J."/>
            <person name="McMahon K.D."/>
            <person name="Konstantinidis K.T."/>
            <person name="Eloe-Fadrosh E.A."/>
            <person name="Kyrpides N.C."/>
            <person name="Woyke T."/>
        </authorList>
    </citation>
    <scope>NUCLEOTIDE SEQUENCE</scope>
    <source>
        <strain evidence="8">GVMAG-M-3300020166-18</strain>
    </source>
</reference>
<dbReference type="SUPFAM" id="SSF51395">
    <property type="entry name" value="FMN-linked oxidoreductases"/>
    <property type="match status" value="1"/>
</dbReference>
<dbReference type="InterPro" id="IPR012135">
    <property type="entry name" value="Dihydroorotate_DH_1_2"/>
</dbReference>
<dbReference type="InterPro" id="IPR050074">
    <property type="entry name" value="DHO_dehydrogenase"/>
</dbReference>
<dbReference type="GO" id="GO:0044205">
    <property type="term" value="P:'de novo' UMP biosynthetic process"/>
    <property type="evidence" value="ECO:0007669"/>
    <property type="project" value="UniProtKB-UniPathway"/>
</dbReference>
<sequence length="308" mass="34515">MCSLVTRFRSLILHNPISNAAGVFGTHTDELDQMFRTHSGLMVTKSATLGSRVGNKWPAYWENSQISVNSMGLPNNGIEYYVDYIRDLPEGKPCILSIANIDNEQTADILQYINELDYIKYPEINVSCPNIEGKEQLAYNYEGLEYFLTNILDKNYTKPYGLKLPPYFDPVHIDLVSDIIESHPNIVFLTCINSVGNVLHIDIDTESSVIIPKSGLGGLGGDYILPIALSNVYQFKKRLPHIDIIGCGGIRSGEDVFKHILVGATFVQIGTHLNRKGLGSIERIAEELRSIMNKKGYQTLDDFRGHYK</sequence>
<dbReference type="GO" id="GO:0004152">
    <property type="term" value="F:dihydroorotate dehydrogenase activity"/>
    <property type="evidence" value="ECO:0007669"/>
    <property type="project" value="InterPro"/>
</dbReference>
<evidence type="ECO:0000259" key="7">
    <source>
        <dbReference type="Pfam" id="PF01180"/>
    </source>
</evidence>
<dbReference type="Gene3D" id="3.20.20.70">
    <property type="entry name" value="Aldolase class I"/>
    <property type="match status" value="1"/>
</dbReference>
<dbReference type="AlphaFoldDB" id="A0A6C0BZ29"/>
<evidence type="ECO:0000256" key="2">
    <source>
        <dbReference type="ARBA" id="ARBA00004725"/>
    </source>
</evidence>
<dbReference type="InterPro" id="IPR005720">
    <property type="entry name" value="Dihydroorotate_DH_cat"/>
</dbReference>
<dbReference type="GO" id="GO:0006207">
    <property type="term" value="P:'de novo' pyrimidine nucleobase biosynthetic process"/>
    <property type="evidence" value="ECO:0007669"/>
    <property type="project" value="InterPro"/>
</dbReference>
<comment type="pathway">
    <text evidence="2">Pyrimidine metabolism; UMP biosynthesis via de novo pathway.</text>
</comment>
<proteinExistence type="predicted"/>
<keyword evidence="5" id="KW-0665">Pyrimidine biosynthesis</keyword>
<dbReference type="NCBIfam" id="NF002702">
    <property type="entry name" value="PRK02506.1"/>
    <property type="match status" value="1"/>
</dbReference>
<evidence type="ECO:0000256" key="6">
    <source>
        <dbReference type="ARBA" id="ARBA00023002"/>
    </source>
</evidence>
<dbReference type="PANTHER" id="PTHR48109:SF1">
    <property type="entry name" value="DIHYDROOROTATE DEHYDROGENASE (FUMARATE)"/>
    <property type="match status" value="1"/>
</dbReference>
<evidence type="ECO:0000313" key="8">
    <source>
        <dbReference type="EMBL" id="QHS96638.1"/>
    </source>
</evidence>
<evidence type="ECO:0000256" key="1">
    <source>
        <dbReference type="ARBA" id="ARBA00001917"/>
    </source>
</evidence>
<dbReference type="PROSITE" id="PS00912">
    <property type="entry name" value="DHODEHASE_2"/>
    <property type="match status" value="1"/>
</dbReference>
<dbReference type="InterPro" id="IPR001295">
    <property type="entry name" value="Dihydroorotate_DH_CS"/>
</dbReference>
<dbReference type="Pfam" id="PF01180">
    <property type="entry name" value="DHO_dh"/>
    <property type="match status" value="1"/>
</dbReference>
<dbReference type="Gene3D" id="2.30.26.10">
    <property type="entry name" value="Dihydroorotate Dehydrogenase A, chain A, domain 2"/>
    <property type="match status" value="1"/>
</dbReference>
<dbReference type="PIRSF" id="PIRSF000164">
    <property type="entry name" value="DHO_oxidase"/>
    <property type="match status" value="1"/>
</dbReference>
<accession>A0A6C0BZ29</accession>
<dbReference type="GO" id="GO:0005737">
    <property type="term" value="C:cytoplasm"/>
    <property type="evidence" value="ECO:0007669"/>
    <property type="project" value="InterPro"/>
</dbReference>